<dbReference type="GO" id="GO:0006310">
    <property type="term" value="P:DNA recombination"/>
    <property type="evidence" value="ECO:0007669"/>
    <property type="project" value="TreeGrafter"/>
</dbReference>
<evidence type="ECO:0000256" key="2">
    <source>
        <dbReference type="ARBA" id="ARBA00022840"/>
    </source>
</evidence>
<dbReference type="Proteomes" id="UP000051789">
    <property type="component" value="Unassembled WGS sequence"/>
</dbReference>
<name>A0A0R2C8Z8_9LACO</name>
<dbReference type="GO" id="GO:0043138">
    <property type="term" value="F:3'-5' DNA helicase activity"/>
    <property type="evidence" value="ECO:0007669"/>
    <property type="project" value="TreeGrafter"/>
</dbReference>
<dbReference type="PROSITE" id="PS51192">
    <property type="entry name" value="HELICASE_ATP_BIND_1"/>
    <property type="match status" value="1"/>
</dbReference>
<dbReference type="PATRIC" id="fig|1423810.4.peg.795"/>
<feature type="domain" description="Helicase C-terminal" evidence="5">
    <location>
        <begin position="297"/>
        <end position="438"/>
    </location>
</feature>
<keyword evidence="6" id="KW-0347">Helicase</keyword>
<dbReference type="Pfam" id="PF00270">
    <property type="entry name" value="DEAD"/>
    <property type="match status" value="1"/>
</dbReference>
<evidence type="ECO:0000259" key="4">
    <source>
        <dbReference type="PROSITE" id="PS51192"/>
    </source>
</evidence>
<proteinExistence type="predicted"/>
<evidence type="ECO:0000256" key="1">
    <source>
        <dbReference type="ARBA" id="ARBA00022741"/>
    </source>
</evidence>
<comment type="caution">
    <text evidence="6">The sequence shown here is derived from an EMBL/GenBank/DDBJ whole genome shotgun (WGS) entry which is preliminary data.</text>
</comment>
<dbReference type="GO" id="GO:0006270">
    <property type="term" value="P:DNA replication initiation"/>
    <property type="evidence" value="ECO:0007669"/>
    <property type="project" value="TreeGrafter"/>
</dbReference>
<evidence type="ECO:0000256" key="3">
    <source>
        <dbReference type="ARBA" id="ARBA00023125"/>
    </source>
</evidence>
<organism evidence="6 7">
    <name type="scientific">Lacticaseibacillus thailandensis DSM 22698 = JCM 13996</name>
    <dbReference type="NCBI Taxonomy" id="1423810"/>
    <lineage>
        <taxon>Bacteria</taxon>
        <taxon>Bacillati</taxon>
        <taxon>Bacillota</taxon>
        <taxon>Bacilli</taxon>
        <taxon>Lactobacillales</taxon>
        <taxon>Lactobacillaceae</taxon>
        <taxon>Lacticaseibacillus</taxon>
    </lineage>
</organism>
<reference evidence="6 7" key="1">
    <citation type="journal article" date="2015" name="Genome Announc.">
        <title>Expanding the biotechnology potential of lactobacilli through comparative genomics of 213 strains and associated genera.</title>
        <authorList>
            <person name="Sun Z."/>
            <person name="Harris H.M."/>
            <person name="McCann A."/>
            <person name="Guo C."/>
            <person name="Argimon S."/>
            <person name="Zhang W."/>
            <person name="Yang X."/>
            <person name="Jeffery I.B."/>
            <person name="Cooney J.C."/>
            <person name="Kagawa T.F."/>
            <person name="Liu W."/>
            <person name="Song Y."/>
            <person name="Salvetti E."/>
            <person name="Wrobel A."/>
            <person name="Rasinkangas P."/>
            <person name="Parkhill J."/>
            <person name="Rea M.C."/>
            <person name="O'Sullivan O."/>
            <person name="Ritari J."/>
            <person name="Douillard F.P."/>
            <person name="Paul Ross R."/>
            <person name="Yang R."/>
            <person name="Briner A.E."/>
            <person name="Felis G.E."/>
            <person name="de Vos W.M."/>
            <person name="Barrangou R."/>
            <person name="Klaenhammer T.R."/>
            <person name="Caufield P.W."/>
            <person name="Cui Y."/>
            <person name="Zhang H."/>
            <person name="O'Toole P.W."/>
        </authorList>
    </citation>
    <scope>NUCLEOTIDE SEQUENCE [LARGE SCALE GENOMIC DNA]</scope>
    <source>
        <strain evidence="6 7">DSM 22698</strain>
    </source>
</reference>
<protein>
    <submittedName>
        <fullName evidence="6">Superfamily II DNA RNA helicase</fullName>
    </submittedName>
</protein>
<dbReference type="GO" id="GO:0006302">
    <property type="term" value="P:double-strand break repair"/>
    <property type="evidence" value="ECO:0007669"/>
    <property type="project" value="TreeGrafter"/>
</dbReference>
<sequence>MVMDTSNVWPALAGQQLTAREAQHAGVPAHILAQILSVPAVARGKYGWHCARCQGWVASNVGTLPAQWGYCPECIVLGRLTSTDQLYRFPNQPLPPQPDLRMSWSGQLTAQQTRVAGELITAFDAGERRLLWAVTGAGKTEMLFPVIEHALRQGGRVAIVSPRVDVILELAPRLQRAFTTVEQAVRYGGTGPASSVPLLLATTHQLLRYYAAFALVVVDEVDAFPFTTEPMLARAVNQAACGTVLYLTATPGPDLLRQVRRHQLAVSYLPRRFHGAPLPEPDVVLARGGGLSLPRRLLQQLRMVMTTEQSQVMIFVPAIRQLRQVQATLAKQGIVAATVYAGDPARAEKVKAFRDGHPRVLVTTTILERGVTIYNCAVMVLQADAPLFGVSALVQMAGRAGRDREHADNPVWFVCAHYTLSIRRACRQIRQLNARGES</sequence>
<dbReference type="InterPro" id="IPR027417">
    <property type="entry name" value="P-loop_NTPase"/>
</dbReference>
<dbReference type="EMBL" id="AYZK01000010">
    <property type="protein sequence ID" value="KRM86452.1"/>
    <property type="molecule type" value="Genomic_DNA"/>
</dbReference>
<dbReference type="SMART" id="SM00487">
    <property type="entry name" value="DEXDc"/>
    <property type="match status" value="1"/>
</dbReference>
<keyword evidence="3" id="KW-0238">DNA-binding</keyword>
<dbReference type="PANTHER" id="PTHR30580">
    <property type="entry name" value="PRIMOSOMAL PROTEIN N"/>
    <property type="match status" value="1"/>
</dbReference>
<dbReference type="Gene3D" id="3.40.50.300">
    <property type="entry name" value="P-loop containing nucleotide triphosphate hydrolases"/>
    <property type="match status" value="2"/>
</dbReference>
<dbReference type="AlphaFoldDB" id="A0A0R2C8Z8"/>
<evidence type="ECO:0000313" key="6">
    <source>
        <dbReference type="EMBL" id="KRM86452.1"/>
    </source>
</evidence>
<dbReference type="InterPro" id="IPR011545">
    <property type="entry name" value="DEAD/DEAH_box_helicase_dom"/>
</dbReference>
<dbReference type="InterPro" id="IPR001650">
    <property type="entry name" value="Helicase_C-like"/>
</dbReference>
<evidence type="ECO:0000259" key="5">
    <source>
        <dbReference type="PROSITE" id="PS51194"/>
    </source>
</evidence>
<dbReference type="PANTHER" id="PTHR30580:SF1">
    <property type="entry name" value="COMF OPERON PROTEIN 1"/>
    <property type="match status" value="1"/>
</dbReference>
<feature type="domain" description="Helicase ATP-binding" evidence="4">
    <location>
        <begin position="120"/>
        <end position="269"/>
    </location>
</feature>
<dbReference type="STRING" id="1423810.FD19_GL000781"/>
<keyword evidence="6" id="KW-0378">Hydrolase</keyword>
<dbReference type="SMART" id="SM00490">
    <property type="entry name" value="HELICc"/>
    <property type="match status" value="1"/>
</dbReference>
<keyword evidence="1" id="KW-0547">Nucleotide-binding</keyword>
<keyword evidence="2" id="KW-0067">ATP-binding</keyword>
<dbReference type="Pfam" id="PF00271">
    <property type="entry name" value="Helicase_C"/>
    <property type="match status" value="1"/>
</dbReference>
<evidence type="ECO:0000313" key="7">
    <source>
        <dbReference type="Proteomes" id="UP000051789"/>
    </source>
</evidence>
<dbReference type="InterPro" id="IPR014001">
    <property type="entry name" value="Helicase_ATP-bd"/>
</dbReference>
<dbReference type="GO" id="GO:0003677">
    <property type="term" value="F:DNA binding"/>
    <property type="evidence" value="ECO:0007669"/>
    <property type="project" value="UniProtKB-KW"/>
</dbReference>
<dbReference type="SUPFAM" id="SSF52540">
    <property type="entry name" value="P-loop containing nucleoside triphosphate hydrolases"/>
    <property type="match status" value="1"/>
</dbReference>
<dbReference type="GO" id="GO:0005524">
    <property type="term" value="F:ATP binding"/>
    <property type="evidence" value="ECO:0007669"/>
    <property type="project" value="UniProtKB-KW"/>
</dbReference>
<gene>
    <name evidence="6" type="ORF">FD19_GL000781</name>
</gene>
<accession>A0A0R2C8Z8</accession>
<dbReference type="PROSITE" id="PS51194">
    <property type="entry name" value="HELICASE_CTER"/>
    <property type="match status" value="1"/>
</dbReference>
<keyword evidence="7" id="KW-1185">Reference proteome</keyword>